<feature type="chain" id="PRO_5032524389" evidence="1">
    <location>
        <begin position="25"/>
        <end position="199"/>
    </location>
</feature>
<feature type="signal peptide" evidence="1">
    <location>
        <begin position="1"/>
        <end position="24"/>
    </location>
</feature>
<comment type="caution">
    <text evidence="2">The sequence shown here is derived from an EMBL/GenBank/DDBJ whole genome shotgun (WGS) entry which is preliminary data.</text>
</comment>
<name>A0A838B7K3_9HYPH</name>
<dbReference type="Pfam" id="PF06037">
    <property type="entry name" value="DUF922"/>
    <property type="match status" value="1"/>
</dbReference>
<sequence>MRVLVLFCVAVIGAACGIVGTASAGVKTVVKTRTYDITGTTGAGLVIAMNRRGPKHGFMTHAIAQTSYTADWNLDLGQANGVCRLRQANGTLNVTYTYPRVASAVTPALHKRWNRFFTGVLAHEGTHGRIAGQMMQAAERSVRGLKFANDPQCNKTRAEARRRLEATSKLYEAKQIAFDAREHSEGGHVERIIEALVGL</sequence>
<dbReference type="Proteomes" id="UP000558284">
    <property type="component" value="Unassembled WGS sequence"/>
</dbReference>
<accession>A0A838B7K3</accession>
<reference evidence="2 3" key="1">
    <citation type="submission" date="2020-07" db="EMBL/GenBank/DDBJ databases">
        <title>Definition of the novel symbiovar canariense within Mesorhizobium novociceri, a new species of genus Mesorhizobium nodulating Cicer canariense in the Caldera de Taburiente National Park (La Palma, Canary Islands).</title>
        <authorList>
            <person name="Leon-Barrios M."/>
            <person name="Perez-Yepez J."/>
            <person name="Flores-Felix J.D."/>
            <person name="Ramirez-Baena M.H."/>
            <person name="Pulido-Suarez L."/>
            <person name="Igual J.M."/>
            <person name="Velazquez E."/>
            <person name="Peix A."/>
        </authorList>
    </citation>
    <scope>NUCLEOTIDE SEQUENCE [LARGE SCALE GENOMIC DNA]</scope>
    <source>
        <strain evidence="2 3">CCANP35</strain>
    </source>
</reference>
<dbReference type="PROSITE" id="PS51257">
    <property type="entry name" value="PROKAR_LIPOPROTEIN"/>
    <property type="match status" value="1"/>
</dbReference>
<proteinExistence type="predicted"/>
<dbReference type="AlphaFoldDB" id="A0A838B7K3"/>
<dbReference type="PIRSF" id="PIRSF010521">
    <property type="entry name" value="DUF922_bac"/>
    <property type="match status" value="1"/>
</dbReference>
<evidence type="ECO:0000313" key="2">
    <source>
        <dbReference type="EMBL" id="MBA1142057.1"/>
    </source>
</evidence>
<evidence type="ECO:0000313" key="3">
    <source>
        <dbReference type="Proteomes" id="UP000558284"/>
    </source>
</evidence>
<dbReference type="InterPro" id="IPR010321">
    <property type="entry name" value="DUF922"/>
</dbReference>
<organism evidence="2 3">
    <name type="scientific">Mesorhizobium neociceri</name>
    <dbReference type="NCBI Taxonomy" id="1307853"/>
    <lineage>
        <taxon>Bacteria</taxon>
        <taxon>Pseudomonadati</taxon>
        <taxon>Pseudomonadota</taxon>
        <taxon>Alphaproteobacteria</taxon>
        <taxon>Hyphomicrobiales</taxon>
        <taxon>Phyllobacteriaceae</taxon>
        <taxon>Mesorhizobium</taxon>
    </lineage>
</organism>
<keyword evidence="3" id="KW-1185">Reference proteome</keyword>
<evidence type="ECO:0000256" key="1">
    <source>
        <dbReference type="SAM" id="SignalP"/>
    </source>
</evidence>
<keyword evidence="1" id="KW-0732">Signal</keyword>
<protein>
    <submittedName>
        <fullName evidence="2">DUF922 domain-containing protein</fullName>
    </submittedName>
</protein>
<gene>
    <name evidence="2" type="ORF">H0241_17560</name>
</gene>
<dbReference type="EMBL" id="JACDTY010000008">
    <property type="protein sequence ID" value="MBA1142057.1"/>
    <property type="molecule type" value="Genomic_DNA"/>
</dbReference>